<gene>
    <name evidence="3" type="ORF">BXZ70DRAFT_1061759</name>
</gene>
<accession>A0A8K0UUX9</accession>
<protein>
    <submittedName>
        <fullName evidence="3">Uncharacterized protein</fullName>
    </submittedName>
</protein>
<feature type="signal peptide" evidence="2">
    <location>
        <begin position="1"/>
        <end position="21"/>
    </location>
</feature>
<evidence type="ECO:0000256" key="2">
    <source>
        <dbReference type="SAM" id="SignalP"/>
    </source>
</evidence>
<feature type="chain" id="PRO_5035452912" evidence="2">
    <location>
        <begin position="22"/>
        <end position="458"/>
    </location>
</feature>
<dbReference type="OrthoDB" id="2804138at2759"/>
<dbReference type="EMBL" id="JAEVFJ010000004">
    <property type="protein sequence ID" value="KAH8105139.1"/>
    <property type="molecule type" value="Genomic_DNA"/>
</dbReference>
<comment type="caution">
    <text evidence="3">The sequence shown here is derived from an EMBL/GenBank/DDBJ whole genome shotgun (WGS) entry which is preliminary data.</text>
</comment>
<sequence>MYARNVVLALALTAAAAPALAYPTQSNHVYARADASLSTVDASGAFSFGDIFKAIGNFFGFKREEMDILMARAESEGLLARAVPVDESGAFNFGDILKTIGGFFGFKREEIEALARRAEEDSGAFAFSTIGQLLGGLGLGTTTAGPPYRSQFVARQAPADLESGAFSFGDIFKAIGGFFGFKREELDILMARAESEGLLARALPVDESGAFNFGDILKTIGGFFGFKREEIEALARRAEEDSGAFAFSTIGQLLGGLGFGTTTAGPPYRSQFVARQTPTDLQSGAFSFGDILKTIGGFFGFKREEMDILMARAESEGLLARSLPVDESGAFNFGDILKTIGGFFGFKREELEELARRADLESGAFSVGDIFSKIGQFLGFKREEIQMFARRELEARQFNSPPFVNPQRFGGARPGFRRPLRGGAGVRPIKVNRPGPGVRPITRPTASVQARRSLNELD</sequence>
<feature type="region of interest" description="Disordered" evidence="1">
    <location>
        <begin position="423"/>
        <end position="458"/>
    </location>
</feature>
<evidence type="ECO:0000313" key="4">
    <source>
        <dbReference type="Proteomes" id="UP000813824"/>
    </source>
</evidence>
<evidence type="ECO:0000256" key="1">
    <source>
        <dbReference type="SAM" id="MobiDB-lite"/>
    </source>
</evidence>
<dbReference type="AlphaFoldDB" id="A0A8K0UUX9"/>
<keyword evidence="2" id="KW-0732">Signal</keyword>
<evidence type="ECO:0000313" key="3">
    <source>
        <dbReference type="EMBL" id="KAH8105139.1"/>
    </source>
</evidence>
<dbReference type="Proteomes" id="UP000813824">
    <property type="component" value="Unassembled WGS sequence"/>
</dbReference>
<name>A0A8K0UUX9_9AGAR</name>
<organism evidence="3 4">
    <name type="scientific">Cristinia sonorae</name>
    <dbReference type="NCBI Taxonomy" id="1940300"/>
    <lineage>
        <taxon>Eukaryota</taxon>
        <taxon>Fungi</taxon>
        <taxon>Dikarya</taxon>
        <taxon>Basidiomycota</taxon>
        <taxon>Agaricomycotina</taxon>
        <taxon>Agaricomycetes</taxon>
        <taxon>Agaricomycetidae</taxon>
        <taxon>Agaricales</taxon>
        <taxon>Pleurotineae</taxon>
        <taxon>Stephanosporaceae</taxon>
        <taxon>Cristinia</taxon>
    </lineage>
</organism>
<proteinExistence type="predicted"/>
<keyword evidence="4" id="KW-1185">Reference proteome</keyword>
<reference evidence="3" key="1">
    <citation type="journal article" date="2021" name="New Phytol.">
        <title>Evolutionary innovations through gain and loss of genes in the ectomycorrhizal Boletales.</title>
        <authorList>
            <person name="Wu G."/>
            <person name="Miyauchi S."/>
            <person name="Morin E."/>
            <person name="Kuo A."/>
            <person name="Drula E."/>
            <person name="Varga T."/>
            <person name="Kohler A."/>
            <person name="Feng B."/>
            <person name="Cao Y."/>
            <person name="Lipzen A."/>
            <person name="Daum C."/>
            <person name="Hundley H."/>
            <person name="Pangilinan J."/>
            <person name="Johnson J."/>
            <person name="Barry K."/>
            <person name="LaButti K."/>
            <person name="Ng V."/>
            <person name="Ahrendt S."/>
            <person name="Min B."/>
            <person name="Choi I.G."/>
            <person name="Park H."/>
            <person name="Plett J.M."/>
            <person name="Magnuson J."/>
            <person name="Spatafora J.W."/>
            <person name="Nagy L.G."/>
            <person name="Henrissat B."/>
            <person name="Grigoriev I.V."/>
            <person name="Yang Z.L."/>
            <person name="Xu J."/>
            <person name="Martin F.M."/>
        </authorList>
    </citation>
    <scope>NUCLEOTIDE SEQUENCE</scope>
    <source>
        <strain evidence="3">KKN 215</strain>
    </source>
</reference>